<evidence type="ECO:0000256" key="4">
    <source>
        <dbReference type="ARBA" id="ARBA00022475"/>
    </source>
</evidence>
<evidence type="ECO:0000313" key="11">
    <source>
        <dbReference type="Proteomes" id="UP000620046"/>
    </source>
</evidence>
<keyword evidence="7 8" id="KW-0472">Membrane</keyword>
<comment type="similarity">
    <text evidence="2">Belongs to the major facilitator superfamily. EmrB family.</text>
</comment>
<dbReference type="PANTHER" id="PTHR42718:SF9">
    <property type="entry name" value="MAJOR FACILITATOR SUPERFAMILY MULTIDRUG TRANSPORTER MFSC"/>
    <property type="match status" value="1"/>
</dbReference>
<dbReference type="SUPFAM" id="SSF103473">
    <property type="entry name" value="MFS general substrate transporter"/>
    <property type="match status" value="1"/>
</dbReference>
<dbReference type="InterPro" id="IPR020846">
    <property type="entry name" value="MFS_dom"/>
</dbReference>
<feature type="transmembrane region" description="Helical" evidence="8">
    <location>
        <begin position="178"/>
        <end position="197"/>
    </location>
</feature>
<dbReference type="Gene3D" id="1.20.1250.20">
    <property type="entry name" value="MFS general substrate transporter like domains"/>
    <property type="match status" value="1"/>
</dbReference>
<comment type="caution">
    <text evidence="10">The sequence shown here is derived from an EMBL/GenBank/DDBJ whole genome shotgun (WGS) entry which is preliminary data.</text>
</comment>
<feature type="transmembrane region" description="Helical" evidence="8">
    <location>
        <begin position="217"/>
        <end position="236"/>
    </location>
</feature>
<evidence type="ECO:0000256" key="2">
    <source>
        <dbReference type="ARBA" id="ARBA00008537"/>
    </source>
</evidence>
<keyword evidence="6 8" id="KW-1133">Transmembrane helix</keyword>
<dbReference type="Proteomes" id="UP000620046">
    <property type="component" value="Unassembled WGS sequence"/>
</dbReference>
<gene>
    <name evidence="10" type="ORF">GCM10010981_19420</name>
</gene>
<dbReference type="Pfam" id="PF07690">
    <property type="entry name" value="MFS_1"/>
    <property type="match status" value="1"/>
</dbReference>
<dbReference type="RefSeq" id="WP_229720723.1">
    <property type="nucleotide sequence ID" value="NZ_BMJA01000001.1"/>
</dbReference>
<evidence type="ECO:0000256" key="3">
    <source>
        <dbReference type="ARBA" id="ARBA00022448"/>
    </source>
</evidence>
<evidence type="ECO:0000256" key="8">
    <source>
        <dbReference type="SAM" id="Phobius"/>
    </source>
</evidence>
<name>A0ABQ1FV02_9GAMM</name>
<evidence type="ECO:0000313" key="10">
    <source>
        <dbReference type="EMBL" id="GGA30516.1"/>
    </source>
</evidence>
<feature type="transmembrane region" description="Helical" evidence="8">
    <location>
        <begin position="444"/>
        <end position="463"/>
    </location>
</feature>
<dbReference type="PANTHER" id="PTHR42718">
    <property type="entry name" value="MAJOR FACILITATOR SUPERFAMILY MULTIDRUG TRANSPORTER MFSC"/>
    <property type="match status" value="1"/>
</dbReference>
<proteinExistence type="inferred from homology"/>
<accession>A0ABQ1FV02</accession>
<organism evidence="10 11">
    <name type="scientific">Dyella nitratireducens</name>
    <dbReference type="NCBI Taxonomy" id="1849580"/>
    <lineage>
        <taxon>Bacteria</taxon>
        <taxon>Pseudomonadati</taxon>
        <taxon>Pseudomonadota</taxon>
        <taxon>Gammaproteobacteria</taxon>
        <taxon>Lysobacterales</taxon>
        <taxon>Rhodanobacteraceae</taxon>
        <taxon>Dyella</taxon>
    </lineage>
</organism>
<dbReference type="PROSITE" id="PS50850">
    <property type="entry name" value="MFS"/>
    <property type="match status" value="1"/>
</dbReference>
<feature type="transmembrane region" description="Helical" evidence="8">
    <location>
        <begin position="21"/>
        <end position="46"/>
    </location>
</feature>
<feature type="transmembrane region" description="Helical" evidence="8">
    <location>
        <begin position="281"/>
        <end position="304"/>
    </location>
</feature>
<feature type="transmembrane region" description="Helical" evidence="8">
    <location>
        <begin position="151"/>
        <end position="172"/>
    </location>
</feature>
<feature type="transmembrane region" description="Helical" evidence="8">
    <location>
        <begin position="242"/>
        <end position="260"/>
    </location>
</feature>
<comment type="subcellular location">
    <subcellularLocation>
        <location evidence="1">Cell membrane</location>
        <topology evidence="1">Multi-pass membrane protein</topology>
    </subcellularLocation>
</comment>
<reference evidence="11" key="1">
    <citation type="journal article" date="2019" name="Int. J. Syst. Evol. Microbiol.">
        <title>The Global Catalogue of Microorganisms (GCM) 10K type strain sequencing project: providing services to taxonomists for standard genome sequencing and annotation.</title>
        <authorList>
            <consortium name="The Broad Institute Genomics Platform"/>
            <consortium name="The Broad Institute Genome Sequencing Center for Infectious Disease"/>
            <person name="Wu L."/>
            <person name="Ma J."/>
        </authorList>
    </citation>
    <scope>NUCLEOTIDE SEQUENCE [LARGE SCALE GENOMIC DNA]</scope>
    <source>
        <strain evidence="11">CGMCC 1.15439</strain>
    </source>
</reference>
<evidence type="ECO:0000256" key="6">
    <source>
        <dbReference type="ARBA" id="ARBA00022989"/>
    </source>
</evidence>
<feature type="transmembrane region" description="Helical" evidence="8">
    <location>
        <begin position="344"/>
        <end position="365"/>
    </location>
</feature>
<evidence type="ECO:0000256" key="7">
    <source>
        <dbReference type="ARBA" id="ARBA00023136"/>
    </source>
</evidence>
<keyword evidence="11" id="KW-1185">Reference proteome</keyword>
<evidence type="ECO:0000256" key="5">
    <source>
        <dbReference type="ARBA" id="ARBA00022692"/>
    </source>
</evidence>
<dbReference type="InterPro" id="IPR036259">
    <property type="entry name" value="MFS_trans_sf"/>
</dbReference>
<feature type="transmembrane region" description="Helical" evidence="8">
    <location>
        <begin position="90"/>
        <end position="109"/>
    </location>
</feature>
<protein>
    <submittedName>
        <fullName evidence="10">MFS transporter</fullName>
    </submittedName>
</protein>
<keyword evidence="5 8" id="KW-0812">Transmembrane</keyword>
<dbReference type="InterPro" id="IPR011701">
    <property type="entry name" value="MFS"/>
</dbReference>
<dbReference type="CDD" id="cd17321">
    <property type="entry name" value="MFS_MMR_MDR_like"/>
    <property type="match status" value="1"/>
</dbReference>
<evidence type="ECO:0000256" key="1">
    <source>
        <dbReference type="ARBA" id="ARBA00004651"/>
    </source>
</evidence>
<dbReference type="InterPro" id="IPR004638">
    <property type="entry name" value="EmrB-like"/>
</dbReference>
<evidence type="ECO:0000259" key="9">
    <source>
        <dbReference type="PROSITE" id="PS50850"/>
    </source>
</evidence>
<feature type="transmembrane region" description="Helical" evidence="8">
    <location>
        <begin position="115"/>
        <end position="139"/>
    </location>
</feature>
<dbReference type="EMBL" id="BMJA01000001">
    <property type="protein sequence ID" value="GGA30516.1"/>
    <property type="molecule type" value="Genomic_DNA"/>
</dbReference>
<keyword evidence="4" id="KW-1003">Cell membrane</keyword>
<sequence length="473" mass="49791">MLHRFYLITGMDQHRFSQHGIARVTTAASFGFALVQLDVTIVNVALPRIASDLHSGVAGLQWVVDAYALAFAVLLLGMGYLGDRLGGRRVYLGGMLLFALASVFCGWSSDAAMLIAGRTLQGVGAAAMLPCSLALLSHATAHEHALRARAVGWWTASGAIAIAAGPIIGGLLMSVTSWRSIFFVNVPICVVGAWLTWRVPETERKAHDGRFDLRGQILAILALTGLTMAVIEAKPLGWTHPLVLACVGVALVTAPLFVWAESRCAAPMLPLRFFKAPGFSVAVAYGVIVNLTYYGIVFLLSLYLQRVHGYSALRTGLAYLPLTATFFGVNIFSGWLVGRAGARVPMVLGALIDAAGFGLLLLLGADSPYLLMLPAFALLPSGMGLGVPAMTTTVLSAVEKHASGTASGVLNAARQAAGAIGVALFGSLAGNSNDMIVHGLHRSAWIALIMLLLAAVLAFRGIASHARTLRRLG</sequence>
<dbReference type="NCBIfam" id="TIGR00711">
    <property type="entry name" value="efflux_EmrB"/>
    <property type="match status" value="1"/>
</dbReference>
<feature type="transmembrane region" description="Helical" evidence="8">
    <location>
        <begin position="66"/>
        <end position="83"/>
    </location>
</feature>
<keyword evidence="3" id="KW-0813">Transport</keyword>
<feature type="transmembrane region" description="Helical" evidence="8">
    <location>
        <begin position="316"/>
        <end position="337"/>
    </location>
</feature>
<dbReference type="Gene3D" id="1.20.1720.10">
    <property type="entry name" value="Multidrug resistance protein D"/>
    <property type="match status" value="1"/>
</dbReference>
<feature type="transmembrane region" description="Helical" evidence="8">
    <location>
        <begin position="371"/>
        <end position="395"/>
    </location>
</feature>
<feature type="transmembrane region" description="Helical" evidence="8">
    <location>
        <begin position="416"/>
        <end position="432"/>
    </location>
</feature>
<feature type="domain" description="Major facilitator superfamily (MFS) profile" evidence="9">
    <location>
        <begin position="24"/>
        <end position="466"/>
    </location>
</feature>